<evidence type="ECO:0000313" key="2">
    <source>
        <dbReference type="EMBL" id="HJF33735.1"/>
    </source>
</evidence>
<dbReference type="InterPro" id="IPR001608">
    <property type="entry name" value="Ala_racemase_N"/>
</dbReference>
<name>A0A921G200_SPOPS</name>
<feature type="domain" description="Alanine racemase N-terminal" evidence="1">
    <location>
        <begin position="18"/>
        <end position="263"/>
    </location>
</feature>
<organism evidence="2 3">
    <name type="scientific">Sporosarcina psychrophila</name>
    <name type="common">Bacillus psychrophilus</name>
    <dbReference type="NCBI Taxonomy" id="1476"/>
    <lineage>
        <taxon>Bacteria</taxon>
        <taxon>Bacillati</taxon>
        <taxon>Bacillota</taxon>
        <taxon>Bacilli</taxon>
        <taxon>Bacillales</taxon>
        <taxon>Caryophanaceae</taxon>
        <taxon>Sporosarcina</taxon>
    </lineage>
</organism>
<accession>A0A921G200</accession>
<dbReference type="GO" id="GO:0036088">
    <property type="term" value="P:D-serine catabolic process"/>
    <property type="evidence" value="ECO:0007669"/>
    <property type="project" value="TreeGrafter"/>
</dbReference>
<keyword evidence="2" id="KW-0413">Isomerase</keyword>
<gene>
    <name evidence="2" type="ORF">K8V56_18370</name>
</gene>
<dbReference type="AlphaFoldDB" id="A0A921G200"/>
<reference evidence="2" key="2">
    <citation type="submission" date="2021-09" db="EMBL/GenBank/DDBJ databases">
        <authorList>
            <person name="Gilroy R."/>
        </authorList>
    </citation>
    <scope>NUCLEOTIDE SEQUENCE</scope>
    <source>
        <strain evidence="2">CHK171-7178</strain>
    </source>
</reference>
<comment type="caution">
    <text evidence="2">The sequence shown here is derived from an EMBL/GenBank/DDBJ whole genome shotgun (WGS) entry which is preliminary data.</text>
</comment>
<dbReference type="InterPro" id="IPR029066">
    <property type="entry name" value="PLP-binding_barrel"/>
</dbReference>
<dbReference type="InterPro" id="IPR051466">
    <property type="entry name" value="D-amino_acid_metab_enzyme"/>
</dbReference>
<evidence type="ECO:0000259" key="1">
    <source>
        <dbReference type="Pfam" id="PF01168"/>
    </source>
</evidence>
<dbReference type="EC" id="5.1.1.1" evidence="2"/>
<dbReference type="PANTHER" id="PTHR28004">
    <property type="entry name" value="ZGC:162816-RELATED"/>
    <property type="match status" value="1"/>
</dbReference>
<sequence length="390" mass="43685">MNEAVTAYASLTCPFACIDLDALDRNIAFVNKASGKKGVRVATKSIRSAELLQYIAKRLDVPAGWMTFDLRETLFLLEKGFNDLLLGYPQFEEQALKCLFPYIREGWTVVFMVDRIEQWEWLESIGKRNDIVFEICIDLNVSTNFKVLYFGTKRSSLKSIEDVEILLEAGSSFTHTIITGVMGYEAQIAGVADIPEVRWQSAVIQQLKRRSRKEVRNFRQNAVNLVQEKSASLRFVNGGGSGSIDFTSVEEEVTELTIGSAFYFPALFSRYRNLPLEPAATFALRVTRMPEPGIIVCHGGGYIASGATGTDKNPVPIWPSNLTYLKNEGAGEVQTPLRDKGKTLQIGDTVYFRHAKAGELCERFSELHARRGSEYVGAYKTYRGEEGCFL</sequence>
<evidence type="ECO:0000313" key="3">
    <source>
        <dbReference type="Proteomes" id="UP000698173"/>
    </source>
</evidence>
<dbReference type="Pfam" id="PF01168">
    <property type="entry name" value="Ala_racemase_N"/>
    <property type="match status" value="1"/>
</dbReference>
<dbReference type="GO" id="GO:0008784">
    <property type="term" value="F:alanine racemase activity"/>
    <property type="evidence" value="ECO:0007669"/>
    <property type="project" value="UniProtKB-EC"/>
</dbReference>
<dbReference type="SUPFAM" id="SSF51419">
    <property type="entry name" value="PLP-binding barrel"/>
    <property type="match status" value="1"/>
</dbReference>
<protein>
    <submittedName>
        <fullName evidence="2">Alanine racemase</fullName>
        <ecNumber evidence="2">5.1.1.1</ecNumber>
    </submittedName>
</protein>
<proteinExistence type="predicted"/>
<dbReference type="EMBL" id="DYWT01000277">
    <property type="protein sequence ID" value="HJF33735.1"/>
    <property type="molecule type" value="Genomic_DNA"/>
</dbReference>
<reference evidence="2" key="1">
    <citation type="journal article" date="2021" name="PeerJ">
        <title>Extensive microbial diversity within the chicken gut microbiome revealed by metagenomics and culture.</title>
        <authorList>
            <person name="Gilroy R."/>
            <person name="Ravi A."/>
            <person name="Getino M."/>
            <person name="Pursley I."/>
            <person name="Horton D.L."/>
            <person name="Alikhan N.F."/>
            <person name="Baker D."/>
            <person name="Gharbi K."/>
            <person name="Hall N."/>
            <person name="Watson M."/>
            <person name="Adriaenssens E.M."/>
            <person name="Foster-Nyarko E."/>
            <person name="Jarju S."/>
            <person name="Secka A."/>
            <person name="Antonio M."/>
            <person name="Oren A."/>
            <person name="Chaudhuri R.R."/>
            <person name="La Ragione R."/>
            <person name="Hildebrand F."/>
            <person name="Pallen M.J."/>
        </authorList>
    </citation>
    <scope>NUCLEOTIDE SEQUENCE</scope>
    <source>
        <strain evidence="2">CHK171-7178</strain>
    </source>
</reference>
<dbReference type="PANTHER" id="PTHR28004:SF2">
    <property type="entry name" value="D-SERINE DEHYDRATASE"/>
    <property type="match status" value="1"/>
</dbReference>
<dbReference type="Gene3D" id="3.20.20.10">
    <property type="entry name" value="Alanine racemase"/>
    <property type="match status" value="1"/>
</dbReference>
<dbReference type="Proteomes" id="UP000698173">
    <property type="component" value="Unassembled WGS sequence"/>
</dbReference>
<dbReference type="GO" id="GO:0008721">
    <property type="term" value="F:D-serine ammonia-lyase activity"/>
    <property type="evidence" value="ECO:0007669"/>
    <property type="project" value="TreeGrafter"/>
</dbReference>